<accession>A0A5C3QI06</accession>
<protein>
    <submittedName>
        <fullName evidence="1">Uncharacterized protein</fullName>
    </submittedName>
</protein>
<organism evidence="1 2">
    <name type="scientific">Pterulicium gracile</name>
    <dbReference type="NCBI Taxonomy" id="1884261"/>
    <lineage>
        <taxon>Eukaryota</taxon>
        <taxon>Fungi</taxon>
        <taxon>Dikarya</taxon>
        <taxon>Basidiomycota</taxon>
        <taxon>Agaricomycotina</taxon>
        <taxon>Agaricomycetes</taxon>
        <taxon>Agaricomycetidae</taxon>
        <taxon>Agaricales</taxon>
        <taxon>Pleurotineae</taxon>
        <taxon>Pterulaceae</taxon>
        <taxon>Pterulicium</taxon>
    </lineage>
</organism>
<sequence>MTPELQELGLLWDAWKYPKSVVSCDALLKHLLVDDQKPQVLLPALTHLCIAQAKFNPALLAQVVESRCNQGKEISRIATVSLVEIDYFLDLKEAKKIVDLYRGVLGTWLEDSGLGTFCDIVFESKMFKNFARRCIESL</sequence>
<dbReference type="EMBL" id="ML178827">
    <property type="protein sequence ID" value="TFL00908.1"/>
    <property type="molecule type" value="Genomic_DNA"/>
</dbReference>
<reference evidence="1 2" key="1">
    <citation type="journal article" date="2019" name="Nat. Ecol. Evol.">
        <title>Megaphylogeny resolves global patterns of mushroom evolution.</title>
        <authorList>
            <person name="Varga T."/>
            <person name="Krizsan K."/>
            <person name="Foldi C."/>
            <person name="Dima B."/>
            <person name="Sanchez-Garcia M."/>
            <person name="Sanchez-Ramirez S."/>
            <person name="Szollosi G.J."/>
            <person name="Szarkandi J.G."/>
            <person name="Papp V."/>
            <person name="Albert L."/>
            <person name="Andreopoulos W."/>
            <person name="Angelini C."/>
            <person name="Antonin V."/>
            <person name="Barry K.W."/>
            <person name="Bougher N.L."/>
            <person name="Buchanan P."/>
            <person name="Buyck B."/>
            <person name="Bense V."/>
            <person name="Catcheside P."/>
            <person name="Chovatia M."/>
            <person name="Cooper J."/>
            <person name="Damon W."/>
            <person name="Desjardin D."/>
            <person name="Finy P."/>
            <person name="Geml J."/>
            <person name="Haridas S."/>
            <person name="Hughes K."/>
            <person name="Justo A."/>
            <person name="Karasinski D."/>
            <person name="Kautmanova I."/>
            <person name="Kiss B."/>
            <person name="Kocsube S."/>
            <person name="Kotiranta H."/>
            <person name="LaButti K.M."/>
            <person name="Lechner B.E."/>
            <person name="Liimatainen K."/>
            <person name="Lipzen A."/>
            <person name="Lukacs Z."/>
            <person name="Mihaltcheva S."/>
            <person name="Morgado L.N."/>
            <person name="Niskanen T."/>
            <person name="Noordeloos M.E."/>
            <person name="Ohm R.A."/>
            <person name="Ortiz-Santana B."/>
            <person name="Ovrebo C."/>
            <person name="Racz N."/>
            <person name="Riley R."/>
            <person name="Savchenko A."/>
            <person name="Shiryaev A."/>
            <person name="Soop K."/>
            <person name="Spirin V."/>
            <person name="Szebenyi C."/>
            <person name="Tomsovsky M."/>
            <person name="Tulloss R.E."/>
            <person name="Uehling J."/>
            <person name="Grigoriev I.V."/>
            <person name="Vagvolgyi C."/>
            <person name="Papp T."/>
            <person name="Martin F.M."/>
            <person name="Miettinen O."/>
            <person name="Hibbett D.S."/>
            <person name="Nagy L.G."/>
        </authorList>
    </citation>
    <scope>NUCLEOTIDE SEQUENCE [LARGE SCALE GENOMIC DNA]</scope>
    <source>
        <strain evidence="1 2">CBS 309.79</strain>
    </source>
</reference>
<keyword evidence="2" id="KW-1185">Reference proteome</keyword>
<evidence type="ECO:0000313" key="2">
    <source>
        <dbReference type="Proteomes" id="UP000305067"/>
    </source>
</evidence>
<evidence type="ECO:0000313" key="1">
    <source>
        <dbReference type="EMBL" id="TFL00908.1"/>
    </source>
</evidence>
<dbReference type="AlphaFoldDB" id="A0A5C3QI06"/>
<proteinExistence type="predicted"/>
<dbReference type="Proteomes" id="UP000305067">
    <property type="component" value="Unassembled WGS sequence"/>
</dbReference>
<name>A0A5C3QI06_9AGAR</name>
<gene>
    <name evidence="1" type="ORF">BDV98DRAFT_593746</name>
</gene>